<dbReference type="AlphaFoldDB" id="A0A5B6VVI9"/>
<evidence type="ECO:0000256" key="1">
    <source>
        <dbReference type="SAM" id="MobiDB-lite"/>
    </source>
</evidence>
<dbReference type="EMBL" id="SMMG02000005">
    <property type="protein sequence ID" value="KAA3473529.1"/>
    <property type="molecule type" value="Genomic_DNA"/>
</dbReference>
<sequence length="63" mass="7356">MLEIDRACKAEDCNREKRKAGSEARDSRKRSMSKPCHSASKKSRDHFNRSTTLAGYFNRDHRK</sequence>
<evidence type="ECO:0000313" key="3">
    <source>
        <dbReference type="Proteomes" id="UP000325315"/>
    </source>
</evidence>
<organism evidence="2 3">
    <name type="scientific">Gossypium australe</name>
    <dbReference type="NCBI Taxonomy" id="47621"/>
    <lineage>
        <taxon>Eukaryota</taxon>
        <taxon>Viridiplantae</taxon>
        <taxon>Streptophyta</taxon>
        <taxon>Embryophyta</taxon>
        <taxon>Tracheophyta</taxon>
        <taxon>Spermatophyta</taxon>
        <taxon>Magnoliopsida</taxon>
        <taxon>eudicotyledons</taxon>
        <taxon>Gunneridae</taxon>
        <taxon>Pentapetalae</taxon>
        <taxon>rosids</taxon>
        <taxon>malvids</taxon>
        <taxon>Malvales</taxon>
        <taxon>Malvaceae</taxon>
        <taxon>Malvoideae</taxon>
        <taxon>Gossypium</taxon>
    </lineage>
</organism>
<gene>
    <name evidence="2" type="ORF">EPI10_023896</name>
</gene>
<protein>
    <submittedName>
        <fullName evidence="2">Gag-Pol polyprotein</fullName>
    </submittedName>
</protein>
<keyword evidence="3" id="KW-1185">Reference proteome</keyword>
<feature type="region of interest" description="Disordered" evidence="1">
    <location>
        <begin position="13"/>
        <end position="63"/>
    </location>
</feature>
<accession>A0A5B6VVI9</accession>
<comment type="caution">
    <text evidence="2">The sequence shown here is derived from an EMBL/GenBank/DDBJ whole genome shotgun (WGS) entry which is preliminary data.</text>
</comment>
<evidence type="ECO:0000313" key="2">
    <source>
        <dbReference type="EMBL" id="KAA3473529.1"/>
    </source>
</evidence>
<dbReference type="Proteomes" id="UP000325315">
    <property type="component" value="Unassembled WGS sequence"/>
</dbReference>
<name>A0A5B6VVI9_9ROSI</name>
<proteinExistence type="predicted"/>
<reference evidence="2" key="1">
    <citation type="submission" date="2019-08" db="EMBL/GenBank/DDBJ databases">
        <authorList>
            <person name="Liu F."/>
        </authorList>
    </citation>
    <scope>NUCLEOTIDE SEQUENCE [LARGE SCALE GENOMIC DNA]</scope>
    <source>
        <strain evidence="2">PA1801</strain>
        <tissue evidence="2">Leaf</tissue>
    </source>
</reference>
<feature type="compositionally biased region" description="Basic and acidic residues" evidence="1">
    <location>
        <begin position="13"/>
        <end position="26"/>
    </location>
</feature>